<dbReference type="OMA" id="WIHADSP"/>
<dbReference type="SUPFAM" id="SSF52047">
    <property type="entry name" value="RNI-like"/>
    <property type="match status" value="1"/>
</dbReference>
<gene>
    <name evidence="2" type="ORF">LLEC1_02070</name>
</gene>
<accession>A0A179IGU2</accession>
<feature type="compositionally biased region" description="Low complexity" evidence="1">
    <location>
        <begin position="521"/>
        <end position="530"/>
    </location>
</feature>
<dbReference type="AlphaFoldDB" id="A0A179IGU2"/>
<dbReference type="EMBL" id="LUKN01001440">
    <property type="protein sequence ID" value="OAR00980.1"/>
    <property type="molecule type" value="Genomic_DNA"/>
</dbReference>
<sequence>MASRLNETVLLLLSDGMNNRKFLYDLCLVSRSFNAAFSKRLWRCLEINARNKHCLIASARRDNLLGSKNLQLVRILIYKNKTSGYFADRRVYVEPLKQLIEKLPGLQTIAFEEMEVPTNLLAAVFGVSKLRSLSLKLKFITMDKVRYMQSPDGPATGPNSNEFVDSEIEKVKNRFIDEMKLLNVAIRNDLDSLNKTGERMLLELPSFERSRVFPFLTRLTILSMFGNMNYWSAWLLEILIGSPCLKHLSLSISSWLVTERRCLPLPYIQPCRNFFSGLCKAYGKKATVLLKLRSLRLAYPIQFPDRSTLSALTDTKHLEELYICNYDWLQAGYTLPSDVLSPRVTPALTRLFLRGMDKSILEQQDKIFDSTSRQISTLGVEDWAGGEGVQYMSISKLVGRVPNILIHMRNLNEKFLSTAQEYLLHTGSTKQLSIAVDSGCIGSCDFFMGPDFVQLCVMLGRMEALEALWIVHTRGFLGTRSRAHQSNLRLITSTLLEDCRKLRYLKIDNMAWRVHRSDQQAEPGRGAPAGRAERLDSWEDEVECPRLFHTPEPLPGWRTSHHVDW</sequence>
<name>A0A179IGU2_CORDF</name>
<dbReference type="Proteomes" id="UP000243081">
    <property type="component" value="Unassembled WGS sequence"/>
</dbReference>
<comment type="caution">
    <text evidence="2">The sequence shown here is derived from an EMBL/GenBank/DDBJ whole genome shotgun (WGS) entry which is preliminary data.</text>
</comment>
<evidence type="ECO:0000313" key="2">
    <source>
        <dbReference type="EMBL" id="OAR00980.1"/>
    </source>
</evidence>
<dbReference type="OrthoDB" id="4869206at2759"/>
<feature type="region of interest" description="Disordered" evidence="1">
    <location>
        <begin position="517"/>
        <end position="537"/>
    </location>
</feature>
<reference evidence="2 3" key="1">
    <citation type="submission" date="2016-03" db="EMBL/GenBank/DDBJ databases">
        <title>Fine-scale spatial genetic structure of a fungal parasite of coffee scale insects.</title>
        <authorList>
            <person name="Jackson D."/>
            <person name="Zemenick K.A."/>
            <person name="Malloure B."/>
            <person name="Quandt C.A."/>
            <person name="James T.Y."/>
        </authorList>
    </citation>
    <scope>NUCLEOTIDE SEQUENCE [LARGE SCALE GENOMIC DNA]</scope>
    <source>
        <strain evidence="2 3">UM487</strain>
    </source>
</reference>
<organism evidence="2 3">
    <name type="scientific">Cordyceps confragosa</name>
    <name type="common">Lecanicillium lecanii</name>
    <dbReference type="NCBI Taxonomy" id="2714763"/>
    <lineage>
        <taxon>Eukaryota</taxon>
        <taxon>Fungi</taxon>
        <taxon>Dikarya</taxon>
        <taxon>Ascomycota</taxon>
        <taxon>Pezizomycotina</taxon>
        <taxon>Sordariomycetes</taxon>
        <taxon>Hypocreomycetidae</taxon>
        <taxon>Hypocreales</taxon>
        <taxon>Cordycipitaceae</taxon>
        <taxon>Akanthomyces</taxon>
    </lineage>
</organism>
<evidence type="ECO:0000313" key="3">
    <source>
        <dbReference type="Proteomes" id="UP000243081"/>
    </source>
</evidence>
<keyword evidence="3" id="KW-1185">Reference proteome</keyword>
<protein>
    <submittedName>
        <fullName evidence="2">Uncharacterized protein</fullName>
    </submittedName>
</protein>
<proteinExistence type="predicted"/>
<evidence type="ECO:0000256" key="1">
    <source>
        <dbReference type="SAM" id="MobiDB-lite"/>
    </source>
</evidence>